<dbReference type="GO" id="GO:0005384">
    <property type="term" value="F:manganese ion transmembrane transporter activity"/>
    <property type="evidence" value="ECO:0007669"/>
    <property type="project" value="TreeGrafter"/>
</dbReference>
<reference evidence="7 8" key="1">
    <citation type="submission" date="2019-02" db="EMBL/GenBank/DDBJ databases">
        <title>Deep-cultivation of Planctomycetes and their phenomic and genomic characterization uncovers novel biology.</title>
        <authorList>
            <person name="Wiegand S."/>
            <person name="Jogler M."/>
            <person name="Boedeker C."/>
            <person name="Pinto D."/>
            <person name="Vollmers J."/>
            <person name="Rivas-Marin E."/>
            <person name="Kohn T."/>
            <person name="Peeters S.H."/>
            <person name="Heuer A."/>
            <person name="Rast P."/>
            <person name="Oberbeckmann S."/>
            <person name="Bunk B."/>
            <person name="Jeske O."/>
            <person name="Meyerdierks A."/>
            <person name="Storesund J.E."/>
            <person name="Kallscheuer N."/>
            <person name="Luecker S."/>
            <person name="Lage O.M."/>
            <person name="Pohl T."/>
            <person name="Merkel B.J."/>
            <person name="Hornburger P."/>
            <person name="Mueller R.-W."/>
            <person name="Bruemmer F."/>
            <person name="Labrenz M."/>
            <person name="Spormann A.M."/>
            <person name="Op Den Camp H."/>
            <person name="Overmann J."/>
            <person name="Amann R."/>
            <person name="Jetten M.S.M."/>
            <person name="Mascher T."/>
            <person name="Medema M.H."/>
            <person name="Devos D.P."/>
            <person name="Kaster A.-K."/>
            <person name="Ovreas L."/>
            <person name="Rohde M."/>
            <person name="Galperin M.Y."/>
            <person name="Jogler C."/>
        </authorList>
    </citation>
    <scope>NUCLEOTIDE SEQUENCE [LARGE SCALE GENOMIC DNA]</scope>
    <source>
        <strain evidence="7 8">V7</strain>
    </source>
</reference>
<feature type="transmembrane region" description="Helical" evidence="6">
    <location>
        <begin position="212"/>
        <end position="229"/>
    </location>
</feature>
<feature type="transmembrane region" description="Helical" evidence="6">
    <location>
        <begin position="346"/>
        <end position="368"/>
    </location>
</feature>
<feature type="transmembrane region" description="Helical" evidence="6">
    <location>
        <begin position="292"/>
        <end position="312"/>
    </location>
</feature>
<dbReference type="Pfam" id="PF01566">
    <property type="entry name" value="Nramp"/>
    <property type="match status" value="1"/>
</dbReference>
<proteinExistence type="predicted"/>
<feature type="region of interest" description="Disordered" evidence="5">
    <location>
        <begin position="1"/>
        <end position="23"/>
    </location>
</feature>
<keyword evidence="3 6" id="KW-1133">Transmembrane helix</keyword>
<evidence type="ECO:0000313" key="7">
    <source>
        <dbReference type="EMBL" id="TWU66864.1"/>
    </source>
</evidence>
<evidence type="ECO:0000256" key="5">
    <source>
        <dbReference type="SAM" id="MobiDB-lite"/>
    </source>
</evidence>
<feature type="transmembrane region" description="Helical" evidence="6">
    <location>
        <begin position="442"/>
        <end position="462"/>
    </location>
</feature>
<dbReference type="Proteomes" id="UP000316476">
    <property type="component" value="Unassembled WGS sequence"/>
</dbReference>
<accession>A0A5C6FX04</accession>
<evidence type="ECO:0000256" key="1">
    <source>
        <dbReference type="ARBA" id="ARBA00004141"/>
    </source>
</evidence>
<protein>
    <submittedName>
        <fullName evidence="7">Manganese transport protein MntH</fullName>
    </submittedName>
</protein>
<feature type="transmembrane region" description="Helical" evidence="6">
    <location>
        <begin position="64"/>
        <end position="81"/>
    </location>
</feature>
<keyword evidence="4 6" id="KW-0472">Membrane</keyword>
<dbReference type="GO" id="GO:0015086">
    <property type="term" value="F:cadmium ion transmembrane transporter activity"/>
    <property type="evidence" value="ECO:0007669"/>
    <property type="project" value="TreeGrafter"/>
</dbReference>
<name>A0A5C6FX04_9PLAN</name>
<dbReference type="OrthoDB" id="9787548at2"/>
<dbReference type="PANTHER" id="PTHR11706:SF3">
    <property type="entry name" value="METAL ION TRANSPORT PROTEIN"/>
    <property type="match status" value="1"/>
</dbReference>
<evidence type="ECO:0000313" key="8">
    <source>
        <dbReference type="Proteomes" id="UP000316476"/>
    </source>
</evidence>
<keyword evidence="2 6" id="KW-0812">Transmembrane</keyword>
<evidence type="ECO:0000256" key="3">
    <source>
        <dbReference type="ARBA" id="ARBA00022989"/>
    </source>
</evidence>
<dbReference type="AlphaFoldDB" id="A0A5C6FX04"/>
<gene>
    <name evidence="7" type="ORF">V7x_24350</name>
</gene>
<dbReference type="GO" id="GO:0005886">
    <property type="term" value="C:plasma membrane"/>
    <property type="evidence" value="ECO:0007669"/>
    <property type="project" value="TreeGrafter"/>
</dbReference>
<evidence type="ECO:0000256" key="4">
    <source>
        <dbReference type="ARBA" id="ARBA00023136"/>
    </source>
</evidence>
<feature type="transmembrane region" description="Helical" evidence="6">
    <location>
        <begin position="235"/>
        <end position="257"/>
    </location>
</feature>
<dbReference type="PANTHER" id="PTHR11706">
    <property type="entry name" value="SOLUTE CARRIER PROTEIN FAMILY 11 MEMBER"/>
    <property type="match status" value="1"/>
</dbReference>
<feature type="transmembrane region" description="Helical" evidence="6">
    <location>
        <begin position="504"/>
        <end position="528"/>
    </location>
</feature>
<sequence length="533" mass="58187">MPQDPSDAPVASPTHATESIDADVRQPPRSFAGVMRSAGPGLIVAGSIVGSGELIATTKTGAEAGFSFLWLILLGCVIKVFTQIELGRYTMVQGKTTLRALSEVPGPRISGRGNWLVWYWVVMWVASISQQGGIVGGVGQALSISFPLTEQGRLYNEAAGAEHELKFVEFAERSDEIQVTSESELTPLRTEARQAREAYEEQFGAQSQPIDVTAWGVMIAIVTSVVLFFGRYGLIQTFCTVLVGSFTLLIVVNLFLLQDQPDYRVRWTEFVSGLKFGFPDTSDGSSSPIHTALATFGIIGVGAAELVMYPYWCLEKGYAKFTGPRDDSDAWLDRARGWLGVMKADAWGAMIVYTFATIAFYLLGAAVLHRVGLNPEKSDMVRTLAVMFVPVFSDWAAALFLFGAIAVLYSTYFVACASHARVFSDALRVMGFIDPSEENRAVWIRWLSGIFPLVALLIYVAFPSPAQLVLLSGIAQGIMLPMLAGAALWFRYRRSIPALQPSRIWDALLWTSGIAMLVTGSWTVVAALETYFG</sequence>
<dbReference type="EMBL" id="SJPZ01000001">
    <property type="protein sequence ID" value="TWU66864.1"/>
    <property type="molecule type" value="Genomic_DNA"/>
</dbReference>
<dbReference type="GO" id="GO:0034755">
    <property type="term" value="P:iron ion transmembrane transport"/>
    <property type="evidence" value="ECO:0007669"/>
    <property type="project" value="TreeGrafter"/>
</dbReference>
<dbReference type="RefSeq" id="WP_146413400.1">
    <property type="nucleotide sequence ID" value="NZ_SJPZ01000001.1"/>
</dbReference>
<comment type="caution">
    <text evidence="7">The sequence shown here is derived from an EMBL/GenBank/DDBJ whole genome shotgun (WGS) entry which is preliminary data.</text>
</comment>
<feature type="transmembrane region" description="Helical" evidence="6">
    <location>
        <begin position="468"/>
        <end position="492"/>
    </location>
</feature>
<dbReference type="NCBIfam" id="NF037982">
    <property type="entry name" value="Nramp_1"/>
    <property type="match status" value="2"/>
</dbReference>
<evidence type="ECO:0000256" key="6">
    <source>
        <dbReference type="SAM" id="Phobius"/>
    </source>
</evidence>
<organism evidence="7 8">
    <name type="scientific">Crateriforma conspicua</name>
    <dbReference type="NCBI Taxonomy" id="2527996"/>
    <lineage>
        <taxon>Bacteria</taxon>
        <taxon>Pseudomonadati</taxon>
        <taxon>Planctomycetota</taxon>
        <taxon>Planctomycetia</taxon>
        <taxon>Planctomycetales</taxon>
        <taxon>Planctomycetaceae</taxon>
        <taxon>Crateriforma</taxon>
    </lineage>
</organism>
<comment type="subcellular location">
    <subcellularLocation>
        <location evidence="1">Membrane</location>
        <topology evidence="1">Multi-pass membrane protein</topology>
    </subcellularLocation>
</comment>
<dbReference type="InterPro" id="IPR001046">
    <property type="entry name" value="NRAMP_fam"/>
</dbReference>
<evidence type="ECO:0000256" key="2">
    <source>
        <dbReference type="ARBA" id="ARBA00022692"/>
    </source>
</evidence>